<keyword evidence="6 11" id="KW-0159">Chromosome partition</keyword>
<evidence type="ECO:0000256" key="6">
    <source>
        <dbReference type="ARBA" id="ARBA00022829"/>
    </source>
</evidence>
<evidence type="ECO:0000313" key="15">
    <source>
        <dbReference type="Proteomes" id="UP000294480"/>
    </source>
</evidence>
<dbReference type="HAMAP" id="MF_01807">
    <property type="entry name" value="Recomb_XerD"/>
    <property type="match status" value="1"/>
</dbReference>
<dbReference type="InterPro" id="IPR002104">
    <property type="entry name" value="Integrase_catalytic"/>
</dbReference>
<dbReference type="GO" id="GO:0006313">
    <property type="term" value="P:DNA transposition"/>
    <property type="evidence" value="ECO:0007669"/>
    <property type="project" value="UniProtKB-UniRule"/>
</dbReference>
<evidence type="ECO:0000256" key="8">
    <source>
        <dbReference type="ARBA" id="ARBA00023125"/>
    </source>
</evidence>
<dbReference type="InterPro" id="IPR023009">
    <property type="entry name" value="Tyrosine_recombinase_XerC/XerD"/>
</dbReference>
<dbReference type="AlphaFoldDB" id="A0A4R6Y9A3"/>
<evidence type="ECO:0000256" key="10">
    <source>
        <dbReference type="ARBA" id="ARBA00023306"/>
    </source>
</evidence>
<dbReference type="NCBIfam" id="TIGR02225">
    <property type="entry name" value="recomb_XerD"/>
    <property type="match status" value="1"/>
</dbReference>
<evidence type="ECO:0000256" key="3">
    <source>
        <dbReference type="ARBA" id="ARBA00015810"/>
    </source>
</evidence>
<keyword evidence="8 11" id="KW-0238">DNA-binding</keyword>
<keyword evidence="5 11" id="KW-0132">Cell division</keyword>
<dbReference type="Gene3D" id="1.10.443.10">
    <property type="entry name" value="Intergrase catalytic core"/>
    <property type="match status" value="1"/>
</dbReference>
<protein>
    <recommendedName>
        <fullName evidence="3 11">Tyrosine recombinase XerD</fullName>
    </recommendedName>
</protein>
<dbReference type="GO" id="GO:0007059">
    <property type="term" value="P:chromosome segregation"/>
    <property type="evidence" value="ECO:0007669"/>
    <property type="project" value="UniProtKB-UniRule"/>
</dbReference>
<dbReference type="InterPro" id="IPR010998">
    <property type="entry name" value="Integrase_recombinase_N"/>
</dbReference>
<dbReference type="PROSITE" id="PS51900">
    <property type="entry name" value="CB"/>
    <property type="match status" value="1"/>
</dbReference>
<evidence type="ECO:0000256" key="9">
    <source>
        <dbReference type="ARBA" id="ARBA00023172"/>
    </source>
</evidence>
<feature type="active site" evidence="11">
    <location>
        <position position="281"/>
    </location>
</feature>
<dbReference type="SUPFAM" id="SSF47823">
    <property type="entry name" value="lambda integrase-like, N-terminal domain"/>
    <property type="match status" value="1"/>
</dbReference>
<dbReference type="InterPro" id="IPR011932">
    <property type="entry name" value="Recomb_XerD"/>
</dbReference>
<dbReference type="RefSeq" id="WP_133619464.1">
    <property type="nucleotide sequence ID" value="NZ_SNZE01000006.1"/>
</dbReference>
<feature type="active site" evidence="11">
    <location>
        <position position="258"/>
    </location>
</feature>
<dbReference type="GO" id="GO:0003677">
    <property type="term" value="F:DNA binding"/>
    <property type="evidence" value="ECO:0007669"/>
    <property type="project" value="UniProtKB-UniRule"/>
</dbReference>
<dbReference type="GO" id="GO:0005737">
    <property type="term" value="C:cytoplasm"/>
    <property type="evidence" value="ECO:0007669"/>
    <property type="project" value="UniProtKB-SubCell"/>
</dbReference>
<organism evidence="14 15">
    <name type="scientific">Hydromonas duriensis</name>
    <dbReference type="NCBI Taxonomy" id="1527608"/>
    <lineage>
        <taxon>Bacteria</taxon>
        <taxon>Pseudomonadati</taxon>
        <taxon>Pseudomonadota</taxon>
        <taxon>Betaproteobacteria</taxon>
        <taxon>Burkholderiales</taxon>
        <taxon>Burkholderiaceae</taxon>
        <taxon>Hydromonas</taxon>
    </lineage>
</organism>
<dbReference type="Gene3D" id="1.10.150.130">
    <property type="match status" value="1"/>
</dbReference>
<evidence type="ECO:0000259" key="12">
    <source>
        <dbReference type="PROSITE" id="PS51898"/>
    </source>
</evidence>
<proteinExistence type="inferred from homology"/>
<dbReference type="GO" id="GO:0051301">
    <property type="term" value="P:cell division"/>
    <property type="evidence" value="ECO:0007669"/>
    <property type="project" value="UniProtKB-KW"/>
</dbReference>
<comment type="similarity">
    <text evidence="2 11">Belongs to the 'phage' integrase family. XerD subfamily.</text>
</comment>
<evidence type="ECO:0000256" key="11">
    <source>
        <dbReference type="HAMAP-Rule" id="MF_01807"/>
    </source>
</evidence>
<feature type="active site" evidence="11">
    <location>
        <position position="255"/>
    </location>
</feature>
<comment type="caution">
    <text evidence="14">The sequence shown here is derived from an EMBL/GenBank/DDBJ whole genome shotgun (WGS) entry which is preliminary data.</text>
</comment>
<dbReference type="EMBL" id="SNZE01000006">
    <property type="protein sequence ID" value="TDR32029.1"/>
    <property type="molecule type" value="Genomic_DNA"/>
</dbReference>
<dbReference type="Pfam" id="PF02899">
    <property type="entry name" value="Phage_int_SAM_1"/>
    <property type="match status" value="1"/>
</dbReference>
<evidence type="ECO:0000259" key="13">
    <source>
        <dbReference type="PROSITE" id="PS51900"/>
    </source>
</evidence>
<dbReference type="InterPro" id="IPR011010">
    <property type="entry name" value="DNA_brk_join_enz"/>
</dbReference>
<evidence type="ECO:0000256" key="2">
    <source>
        <dbReference type="ARBA" id="ARBA00010450"/>
    </source>
</evidence>
<keyword evidence="9 11" id="KW-0233">DNA recombination</keyword>
<evidence type="ECO:0000256" key="4">
    <source>
        <dbReference type="ARBA" id="ARBA00022490"/>
    </source>
</evidence>
<dbReference type="InterPro" id="IPR050090">
    <property type="entry name" value="Tyrosine_recombinase_XerCD"/>
</dbReference>
<comment type="subunit">
    <text evidence="11">Forms a cyclic heterotetrameric complex composed of two molecules of XerC and two molecules of XerD.</text>
</comment>
<evidence type="ECO:0000256" key="1">
    <source>
        <dbReference type="ARBA" id="ARBA00004496"/>
    </source>
</evidence>
<evidence type="ECO:0000256" key="7">
    <source>
        <dbReference type="ARBA" id="ARBA00022908"/>
    </source>
</evidence>
<comment type="function">
    <text evidence="11">Site-specific tyrosine recombinase, which acts by catalyzing the cutting and rejoining of the recombining DNA molecules. The XerC-XerD complex is essential to convert dimers of the bacterial chromosome into monomers to permit their segregation at cell division. It also contributes to the segregational stability of plasmids.</text>
</comment>
<keyword evidence="10 11" id="KW-0131">Cell cycle</keyword>
<accession>A0A4R6Y9A3</accession>
<name>A0A4R6Y9A3_9BURK</name>
<feature type="active site" description="O-(3'-phospho-DNA)-tyrosine intermediate" evidence="11">
    <location>
        <position position="290"/>
    </location>
</feature>
<dbReference type="HAMAP" id="MF_01808">
    <property type="entry name" value="Recomb_XerC_XerD"/>
    <property type="match status" value="1"/>
</dbReference>
<dbReference type="GO" id="GO:0009037">
    <property type="term" value="F:tyrosine-based site-specific recombinase activity"/>
    <property type="evidence" value="ECO:0007669"/>
    <property type="project" value="UniProtKB-UniRule"/>
</dbReference>
<dbReference type="PANTHER" id="PTHR30349">
    <property type="entry name" value="PHAGE INTEGRASE-RELATED"/>
    <property type="match status" value="1"/>
</dbReference>
<dbReference type="PANTHER" id="PTHR30349:SF90">
    <property type="entry name" value="TYROSINE RECOMBINASE XERD"/>
    <property type="match status" value="1"/>
</dbReference>
<dbReference type="InterPro" id="IPR013762">
    <property type="entry name" value="Integrase-like_cat_sf"/>
</dbReference>
<comment type="subcellular location">
    <subcellularLocation>
        <location evidence="1 11">Cytoplasm</location>
    </subcellularLocation>
</comment>
<feature type="active site" evidence="11">
    <location>
        <position position="183"/>
    </location>
</feature>
<feature type="domain" description="Core-binding (CB)" evidence="13">
    <location>
        <begin position="12"/>
        <end position="99"/>
    </location>
</feature>
<dbReference type="CDD" id="cd00798">
    <property type="entry name" value="INT_XerDC_C"/>
    <property type="match status" value="1"/>
</dbReference>
<dbReference type="OrthoDB" id="9801717at2"/>
<feature type="active site" evidence="11">
    <location>
        <position position="159"/>
    </location>
</feature>
<keyword evidence="7 11" id="KW-0229">DNA integration</keyword>
<gene>
    <name evidence="11" type="primary">xerD</name>
    <name evidence="14" type="ORF">DFR44_10695</name>
</gene>
<reference evidence="14 15" key="1">
    <citation type="submission" date="2019-03" db="EMBL/GenBank/DDBJ databases">
        <title>Genomic Encyclopedia of Type Strains, Phase IV (KMG-IV): sequencing the most valuable type-strain genomes for metagenomic binning, comparative biology and taxonomic classification.</title>
        <authorList>
            <person name="Goeker M."/>
        </authorList>
    </citation>
    <scope>NUCLEOTIDE SEQUENCE [LARGE SCALE GENOMIC DNA]</scope>
    <source>
        <strain evidence="14 15">DSM 102852</strain>
    </source>
</reference>
<sequence>MTTLKKKPLSSHPDQALIDQFTSGLWLADGLSNNTLAAYGRDLQLLAVDLHAKGVVLLKAQQADIEAHLAASFRAGLVKKSSSSNRKIASFRRFYAWAQQSNLIAHDPCLNILRGKPAARLPKSLSESQIESLLNAPDESLLGLRNRAMIELMYASGLRVSELIGMRMLDVSLNDGVLRITGKGDKTRLVPFGQEANERLNIYLKQARAALLKGKTCDEVFVTARGSAMTRQMFWHVIKRYASQVGIPLVLISPHTLRHAFATHLLNHGADLRVVQLLLGHVDISTTQIYTHVARERLKKIHTEHHPRG</sequence>
<keyword evidence="15" id="KW-1185">Reference proteome</keyword>
<evidence type="ECO:0000313" key="14">
    <source>
        <dbReference type="EMBL" id="TDR32029.1"/>
    </source>
</evidence>
<dbReference type="PROSITE" id="PS51898">
    <property type="entry name" value="TYR_RECOMBINASE"/>
    <property type="match status" value="1"/>
</dbReference>
<evidence type="ECO:0000256" key="5">
    <source>
        <dbReference type="ARBA" id="ARBA00022618"/>
    </source>
</evidence>
<feature type="domain" description="Tyr recombinase" evidence="12">
    <location>
        <begin position="120"/>
        <end position="303"/>
    </location>
</feature>
<dbReference type="InterPro" id="IPR044068">
    <property type="entry name" value="CB"/>
</dbReference>
<dbReference type="Pfam" id="PF00589">
    <property type="entry name" value="Phage_integrase"/>
    <property type="match status" value="1"/>
</dbReference>
<keyword evidence="4 11" id="KW-0963">Cytoplasm</keyword>
<dbReference type="SUPFAM" id="SSF56349">
    <property type="entry name" value="DNA breaking-rejoining enzymes"/>
    <property type="match status" value="1"/>
</dbReference>
<dbReference type="Proteomes" id="UP000294480">
    <property type="component" value="Unassembled WGS sequence"/>
</dbReference>
<dbReference type="NCBIfam" id="NF001399">
    <property type="entry name" value="PRK00283.1"/>
    <property type="match status" value="1"/>
</dbReference>
<dbReference type="InterPro" id="IPR004107">
    <property type="entry name" value="Integrase_SAM-like_N"/>
</dbReference>